<dbReference type="PANTHER" id="PTHR11601:SF34">
    <property type="entry name" value="CYSTEINE DESULFURASE"/>
    <property type="match status" value="1"/>
</dbReference>
<proteinExistence type="inferred from homology"/>
<comment type="similarity">
    <text evidence="2">Belongs to the class-V pyridoxal-phosphate-dependent aminotransferase family. NifS/IscS subfamily.</text>
</comment>
<dbReference type="InterPro" id="IPR015421">
    <property type="entry name" value="PyrdxlP-dep_Trfase_major"/>
</dbReference>
<keyword evidence="6" id="KW-0663">Pyridoxal phosphate</keyword>
<dbReference type="Pfam" id="PF00266">
    <property type="entry name" value="Aminotran_5"/>
    <property type="match status" value="1"/>
</dbReference>
<keyword evidence="5" id="KW-0479">Metal-binding</keyword>
<dbReference type="GO" id="GO:0031071">
    <property type="term" value="F:cysteine desulfurase activity"/>
    <property type="evidence" value="ECO:0007669"/>
    <property type="project" value="UniProtKB-EC"/>
</dbReference>
<keyword evidence="7" id="KW-0408">Iron</keyword>
<reference evidence="12 13" key="1">
    <citation type="submission" date="2016-11" db="EMBL/GenBank/DDBJ databases">
        <authorList>
            <person name="Jaros S."/>
            <person name="Januszkiewicz K."/>
            <person name="Wedrychowicz H."/>
        </authorList>
    </citation>
    <scope>NUCLEOTIDE SEQUENCE [LARGE SCALE GENOMIC DNA]</scope>
    <source>
        <strain evidence="12 13">DSM 25661</strain>
    </source>
</reference>
<dbReference type="PANTHER" id="PTHR11601">
    <property type="entry name" value="CYSTEINE DESULFURYLASE FAMILY MEMBER"/>
    <property type="match status" value="1"/>
</dbReference>
<organism evidence="12 13">
    <name type="scientific">Psychroflexus salarius</name>
    <dbReference type="NCBI Taxonomy" id="1155689"/>
    <lineage>
        <taxon>Bacteria</taxon>
        <taxon>Pseudomonadati</taxon>
        <taxon>Bacteroidota</taxon>
        <taxon>Flavobacteriia</taxon>
        <taxon>Flavobacteriales</taxon>
        <taxon>Flavobacteriaceae</taxon>
        <taxon>Psychroflexus</taxon>
    </lineage>
</organism>
<evidence type="ECO:0000256" key="9">
    <source>
        <dbReference type="ARBA" id="ARBA00050776"/>
    </source>
</evidence>
<dbReference type="OrthoDB" id="9808002at2"/>
<dbReference type="Gene3D" id="1.10.260.50">
    <property type="match status" value="1"/>
</dbReference>
<dbReference type="InterPro" id="IPR000192">
    <property type="entry name" value="Aminotrans_V_dom"/>
</dbReference>
<keyword evidence="4" id="KW-0808">Transferase</keyword>
<name>A0A1M4TDN2_9FLAO</name>
<dbReference type="InterPro" id="IPR016454">
    <property type="entry name" value="Cysteine_dSase"/>
</dbReference>
<dbReference type="STRING" id="1155689.SAMN05444278_101608"/>
<evidence type="ECO:0000313" key="12">
    <source>
        <dbReference type="EMBL" id="SHE42612.1"/>
    </source>
</evidence>
<evidence type="ECO:0000256" key="1">
    <source>
        <dbReference type="ARBA" id="ARBA00001933"/>
    </source>
</evidence>
<keyword evidence="8" id="KW-0411">Iron-sulfur</keyword>
<dbReference type="Gene3D" id="3.40.640.10">
    <property type="entry name" value="Type I PLP-dependent aspartate aminotransferase-like (Major domain)"/>
    <property type="match status" value="1"/>
</dbReference>
<dbReference type="Gene3D" id="3.90.1150.10">
    <property type="entry name" value="Aspartate Aminotransferase, domain 1"/>
    <property type="match status" value="1"/>
</dbReference>
<dbReference type="GO" id="GO:0046872">
    <property type="term" value="F:metal ion binding"/>
    <property type="evidence" value="ECO:0007669"/>
    <property type="project" value="UniProtKB-KW"/>
</dbReference>
<evidence type="ECO:0000256" key="10">
    <source>
        <dbReference type="RuleBase" id="RU004504"/>
    </source>
</evidence>
<comment type="catalytic activity">
    <reaction evidence="9">
        <text>(sulfur carrier)-H + L-cysteine = (sulfur carrier)-SH + L-alanine</text>
        <dbReference type="Rhea" id="RHEA:43892"/>
        <dbReference type="Rhea" id="RHEA-COMP:14737"/>
        <dbReference type="Rhea" id="RHEA-COMP:14739"/>
        <dbReference type="ChEBI" id="CHEBI:29917"/>
        <dbReference type="ChEBI" id="CHEBI:35235"/>
        <dbReference type="ChEBI" id="CHEBI:57972"/>
        <dbReference type="ChEBI" id="CHEBI:64428"/>
        <dbReference type="EC" id="2.8.1.7"/>
    </reaction>
</comment>
<accession>A0A1M4TDN2</accession>
<comment type="cofactor">
    <cofactor evidence="1 10">
        <name>pyridoxal 5'-phosphate</name>
        <dbReference type="ChEBI" id="CHEBI:597326"/>
    </cofactor>
</comment>
<evidence type="ECO:0000259" key="11">
    <source>
        <dbReference type="Pfam" id="PF00266"/>
    </source>
</evidence>
<dbReference type="GO" id="GO:0051536">
    <property type="term" value="F:iron-sulfur cluster binding"/>
    <property type="evidence" value="ECO:0007669"/>
    <property type="project" value="UniProtKB-KW"/>
</dbReference>
<dbReference type="SUPFAM" id="SSF53383">
    <property type="entry name" value="PLP-dependent transferases"/>
    <property type="match status" value="1"/>
</dbReference>
<gene>
    <name evidence="12" type="ORF">SAMN05444278_101608</name>
</gene>
<evidence type="ECO:0000256" key="7">
    <source>
        <dbReference type="ARBA" id="ARBA00023004"/>
    </source>
</evidence>
<protein>
    <recommendedName>
        <fullName evidence="3">cysteine desulfurase</fullName>
        <ecNumber evidence="3">2.8.1.7</ecNumber>
    </recommendedName>
</protein>
<feature type="domain" description="Aminotransferase class V" evidence="11">
    <location>
        <begin position="4"/>
        <end position="369"/>
    </location>
</feature>
<dbReference type="InterPro" id="IPR015424">
    <property type="entry name" value="PyrdxlP-dep_Trfase"/>
</dbReference>
<evidence type="ECO:0000256" key="8">
    <source>
        <dbReference type="ARBA" id="ARBA00023014"/>
    </source>
</evidence>
<sequence>MRKVYLDHAATTPMRQEVIDVMVNLMNDNFGNPSSTHAFGRKAKALIESSRKKMAQLLEVKSKEIVFTSGGTEADNLVIIGAVNDLGIKLIITSKIEHHAVLNCVEHLANSSTVEVAYVNLTEQGLIDDLHLEQLLAESDQPTLVSLMHINNEVGHINDLKQISEICQKYKALFHSDTVQSIGFYPLDLKQIPIDFLTASAHKFNGPKGIGFAIIKEQHSLNPLIFGGSQERGRRAGTENVYSVGATEKALSLAYENMDQEREHVKKLKTYCKSKLEAAFPNIRFNGASGDFNLSSHKILNFTIPLPKFESDMLILQLDLHGIACSKGSACQSGAQEGSFVLNEIYGGEQHGLRLSFSSTNSMSDIDYFVDKLKQILMD</sequence>
<dbReference type="PIRSF" id="PIRSF005572">
    <property type="entry name" value="NifS"/>
    <property type="match status" value="1"/>
</dbReference>
<evidence type="ECO:0000313" key="13">
    <source>
        <dbReference type="Proteomes" id="UP000184462"/>
    </source>
</evidence>
<dbReference type="InterPro" id="IPR015422">
    <property type="entry name" value="PyrdxlP-dep_Trfase_small"/>
</dbReference>
<dbReference type="InterPro" id="IPR020578">
    <property type="entry name" value="Aminotrans_V_PyrdxlP_BS"/>
</dbReference>
<dbReference type="PROSITE" id="PS00595">
    <property type="entry name" value="AA_TRANSFER_CLASS_5"/>
    <property type="match status" value="1"/>
</dbReference>
<evidence type="ECO:0000256" key="4">
    <source>
        <dbReference type="ARBA" id="ARBA00022679"/>
    </source>
</evidence>
<evidence type="ECO:0000256" key="3">
    <source>
        <dbReference type="ARBA" id="ARBA00012239"/>
    </source>
</evidence>
<dbReference type="RefSeq" id="WP_073191776.1">
    <property type="nucleotide sequence ID" value="NZ_FQTW01000001.1"/>
</dbReference>
<keyword evidence="13" id="KW-1185">Reference proteome</keyword>
<dbReference type="EMBL" id="FQTW01000001">
    <property type="protein sequence ID" value="SHE42612.1"/>
    <property type="molecule type" value="Genomic_DNA"/>
</dbReference>
<dbReference type="AlphaFoldDB" id="A0A1M4TDN2"/>
<dbReference type="EC" id="2.8.1.7" evidence="3"/>
<evidence type="ECO:0000256" key="2">
    <source>
        <dbReference type="ARBA" id="ARBA00006490"/>
    </source>
</evidence>
<dbReference type="Proteomes" id="UP000184462">
    <property type="component" value="Unassembled WGS sequence"/>
</dbReference>
<evidence type="ECO:0000256" key="6">
    <source>
        <dbReference type="ARBA" id="ARBA00022898"/>
    </source>
</evidence>
<evidence type="ECO:0000256" key="5">
    <source>
        <dbReference type="ARBA" id="ARBA00022723"/>
    </source>
</evidence>